<keyword evidence="19" id="KW-0256">Endoplasmic reticulum</keyword>
<dbReference type="CDD" id="cd18581">
    <property type="entry name" value="ABC_6TM_ABCB6"/>
    <property type="match status" value="1"/>
</dbReference>
<feature type="transmembrane region" description="Helical" evidence="42">
    <location>
        <begin position="63"/>
        <end position="84"/>
    </location>
</feature>
<dbReference type="Proteomes" id="UP000271974">
    <property type="component" value="Unassembled WGS sequence"/>
</dbReference>
<evidence type="ECO:0000256" key="34">
    <source>
        <dbReference type="ARBA" id="ARBA00047753"/>
    </source>
</evidence>
<dbReference type="GO" id="GO:0031901">
    <property type="term" value="C:early endosome membrane"/>
    <property type="evidence" value="ECO:0007669"/>
    <property type="project" value="UniProtKB-SubCell"/>
</dbReference>
<keyword evidence="27" id="KW-0458">Lysosome</keyword>
<feature type="domain" description="ABC transporter" evidence="43">
    <location>
        <begin position="579"/>
        <end position="813"/>
    </location>
</feature>
<evidence type="ECO:0000256" key="25">
    <source>
        <dbReference type="ARBA" id="ARBA00023136"/>
    </source>
</evidence>
<evidence type="ECO:0000256" key="15">
    <source>
        <dbReference type="ARBA" id="ARBA00022692"/>
    </source>
</evidence>
<dbReference type="SUPFAM" id="SSF90123">
    <property type="entry name" value="ABC transporter transmembrane region"/>
    <property type="match status" value="1"/>
</dbReference>
<keyword evidence="12" id="KW-0813">Transport</keyword>
<evidence type="ECO:0000256" key="11">
    <source>
        <dbReference type="ARBA" id="ARBA00011738"/>
    </source>
</evidence>
<dbReference type="InterPro" id="IPR003439">
    <property type="entry name" value="ABC_transporter-like_ATP-bd"/>
</dbReference>
<evidence type="ECO:0000256" key="40">
    <source>
        <dbReference type="ARBA" id="ARBA00049398"/>
    </source>
</evidence>
<comment type="catalytic activity">
    <reaction evidence="35">
        <text>uroporphyrin I(in) + ATP + H2O = uroporphyrin I(out) + ADP + phosphate + H(+)</text>
        <dbReference type="Rhea" id="RHEA:66772"/>
        <dbReference type="ChEBI" id="CHEBI:15377"/>
        <dbReference type="ChEBI" id="CHEBI:15378"/>
        <dbReference type="ChEBI" id="CHEBI:30616"/>
        <dbReference type="ChEBI" id="CHEBI:43474"/>
        <dbReference type="ChEBI" id="CHEBI:167480"/>
        <dbReference type="ChEBI" id="CHEBI:456216"/>
    </reaction>
    <physiologicalReaction direction="left-to-right" evidence="35">
        <dbReference type="Rhea" id="RHEA:66773"/>
    </physiologicalReaction>
</comment>
<dbReference type="Pfam" id="PF00005">
    <property type="entry name" value="ABC_tran"/>
    <property type="match status" value="1"/>
</dbReference>
<dbReference type="EC" id="7.6.2.5" evidence="30"/>
<dbReference type="PROSITE" id="PS50929">
    <property type="entry name" value="ABC_TM1F"/>
    <property type="match status" value="1"/>
</dbReference>
<comment type="subcellular location">
    <subcellularLocation>
        <location evidence="8">Cell membrane</location>
        <topology evidence="8">Multi-pass membrane protein</topology>
    </subcellularLocation>
    <subcellularLocation>
        <location evidence="1">Early endosome membrane</location>
    </subcellularLocation>
    <subcellularLocation>
        <location evidence="6">Endoplasmic reticulum membrane</location>
        <topology evidence="6">Multi-pass membrane protein</topology>
    </subcellularLocation>
    <subcellularLocation>
        <location evidence="3">Endosome membrane</location>
        <topology evidence="3">Multi-pass membrane protein</topology>
    </subcellularLocation>
    <subcellularLocation>
        <location evidence="2">Endosome</location>
        <location evidence="2">Multivesicular body membrane</location>
    </subcellularLocation>
    <subcellularLocation>
        <location evidence="9">Golgi apparatus membrane</location>
        <topology evidence="9">Multi-pass membrane protein</topology>
    </subcellularLocation>
    <subcellularLocation>
        <location evidence="5">Late endosome membrane</location>
    </subcellularLocation>
    <subcellularLocation>
        <location evidence="10">Lysosome membrane</location>
    </subcellularLocation>
    <subcellularLocation>
        <location evidence="28">Melanosome membrane</location>
    </subcellularLocation>
    <subcellularLocation>
        <location evidence="4">Mitochondrion outer membrane</location>
        <topology evidence="4">Multi-pass membrane protein</topology>
    </subcellularLocation>
    <subcellularLocation>
        <location evidence="7">Secreted</location>
        <location evidence="7">Extracellular exosome</location>
    </subcellularLocation>
</comment>
<evidence type="ECO:0000256" key="30">
    <source>
        <dbReference type="ARBA" id="ARBA00024385"/>
    </source>
</evidence>
<dbReference type="Pfam" id="PF00664">
    <property type="entry name" value="ABC_membrane"/>
    <property type="match status" value="1"/>
</dbReference>
<dbReference type="GO" id="GO:0005576">
    <property type="term" value="C:extracellular region"/>
    <property type="evidence" value="ECO:0007669"/>
    <property type="project" value="UniProtKB-SubCell"/>
</dbReference>
<evidence type="ECO:0000256" key="22">
    <source>
        <dbReference type="ARBA" id="ARBA00022989"/>
    </source>
</evidence>
<feature type="transmembrane region" description="Helical" evidence="42">
    <location>
        <begin position="96"/>
        <end position="117"/>
    </location>
</feature>
<feature type="region of interest" description="Disordered" evidence="41">
    <location>
        <begin position="818"/>
        <end position="840"/>
    </location>
</feature>
<dbReference type="GO" id="GO:0000139">
    <property type="term" value="C:Golgi membrane"/>
    <property type="evidence" value="ECO:0007669"/>
    <property type="project" value="UniProtKB-SubCell"/>
</dbReference>
<feature type="transmembrane region" description="Helical" evidence="42">
    <location>
        <begin position="290"/>
        <end position="311"/>
    </location>
</feature>
<dbReference type="GO" id="GO:0032585">
    <property type="term" value="C:multivesicular body membrane"/>
    <property type="evidence" value="ECO:0007669"/>
    <property type="project" value="UniProtKB-SubCell"/>
</dbReference>
<evidence type="ECO:0000256" key="41">
    <source>
        <dbReference type="SAM" id="MobiDB-lite"/>
    </source>
</evidence>
<evidence type="ECO:0000256" key="5">
    <source>
        <dbReference type="ARBA" id="ARBA00004414"/>
    </source>
</evidence>
<dbReference type="PROSITE" id="PS00211">
    <property type="entry name" value="ABC_TRANSPORTER_1"/>
    <property type="match status" value="1"/>
</dbReference>
<dbReference type="AlphaFoldDB" id="A0A433T242"/>
<dbReference type="SUPFAM" id="SSF52540">
    <property type="entry name" value="P-loop containing nucleoside triphosphate hydrolases"/>
    <property type="match status" value="1"/>
</dbReference>
<evidence type="ECO:0000256" key="2">
    <source>
        <dbReference type="ARBA" id="ARBA00004333"/>
    </source>
</evidence>
<dbReference type="GO" id="GO:0016887">
    <property type="term" value="F:ATP hydrolysis activity"/>
    <property type="evidence" value="ECO:0007669"/>
    <property type="project" value="InterPro"/>
</dbReference>
<dbReference type="InterPro" id="IPR032410">
    <property type="entry name" value="ABCB6_N"/>
</dbReference>
<feature type="transmembrane region" description="Helical" evidence="42">
    <location>
        <begin position="30"/>
        <end position="51"/>
    </location>
</feature>
<dbReference type="PROSITE" id="PS50893">
    <property type="entry name" value="ABC_TRANSPORTER_2"/>
    <property type="match status" value="1"/>
</dbReference>
<evidence type="ECO:0000256" key="17">
    <source>
        <dbReference type="ARBA" id="ARBA00022753"/>
    </source>
</evidence>
<dbReference type="InterPro" id="IPR036640">
    <property type="entry name" value="ABC1_TM_sf"/>
</dbReference>
<evidence type="ECO:0000256" key="6">
    <source>
        <dbReference type="ARBA" id="ARBA00004477"/>
    </source>
</evidence>
<dbReference type="InterPro" id="IPR003593">
    <property type="entry name" value="AAA+_ATPase"/>
</dbReference>
<keyword evidence="25 42" id="KW-0472">Membrane</keyword>
<feature type="transmembrane region" description="Helical" evidence="42">
    <location>
        <begin position="519"/>
        <end position="540"/>
    </location>
</feature>
<dbReference type="InterPro" id="IPR011527">
    <property type="entry name" value="ABC1_TM_dom"/>
</dbReference>
<dbReference type="GO" id="GO:0005524">
    <property type="term" value="F:ATP binding"/>
    <property type="evidence" value="ECO:0007669"/>
    <property type="project" value="UniProtKB-KW"/>
</dbReference>
<dbReference type="Pfam" id="PF16185">
    <property type="entry name" value="MTABC_N"/>
    <property type="match status" value="1"/>
</dbReference>
<evidence type="ECO:0000256" key="14">
    <source>
        <dbReference type="ARBA" id="ARBA00022525"/>
    </source>
</evidence>
<evidence type="ECO:0000256" key="3">
    <source>
        <dbReference type="ARBA" id="ARBA00004337"/>
    </source>
</evidence>
<keyword evidence="24" id="KW-0496">Mitochondrion</keyword>
<keyword evidence="17" id="KW-0967">Endosome</keyword>
<evidence type="ECO:0000313" key="46">
    <source>
        <dbReference type="Proteomes" id="UP000271974"/>
    </source>
</evidence>
<evidence type="ECO:0000256" key="18">
    <source>
        <dbReference type="ARBA" id="ARBA00022787"/>
    </source>
</evidence>
<evidence type="ECO:0000256" key="33">
    <source>
        <dbReference type="ARBA" id="ARBA00047649"/>
    </source>
</evidence>
<dbReference type="Gene3D" id="3.40.50.300">
    <property type="entry name" value="P-loop containing nucleotide triphosphate hydrolases"/>
    <property type="match status" value="1"/>
</dbReference>
<evidence type="ECO:0000256" key="12">
    <source>
        <dbReference type="ARBA" id="ARBA00022448"/>
    </source>
</evidence>
<evidence type="ECO:0000256" key="39">
    <source>
        <dbReference type="ARBA" id="ARBA00048636"/>
    </source>
</evidence>
<evidence type="ECO:0000256" key="32">
    <source>
        <dbReference type="ARBA" id="ARBA00031413"/>
    </source>
</evidence>
<keyword evidence="23" id="KW-0333">Golgi apparatus</keyword>
<dbReference type="PANTHER" id="PTHR24221:SF654">
    <property type="entry name" value="ATP-BINDING CASSETTE SUB-FAMILY B MEMBER 6"/>
    <property type="match status" value="1"/>
</dbReference>
<keyword evidence="22 42" id="KW-1133">Transmembrane helix</keyword>
<comment type="catalytic activity">
    <reaction evidence="36">
        <text>protoporphyrin IX(in) + ATP + H2O = protoporphyrin IX(out) + ADP + phosphate + H(+)</text>
        <dbReference type="Rhea" id="RHEA:61336"/>
        <dbReference type="ChEBI" id="CHEBI:15377"/>
        <dbReference type="ChEBI" id="CHEBI:15378"/>
        <dbReference type="ChEBI" id="CHEBI:30616"/>
        <dbReference type="ChEBI" id="CHEBI:43474"/>
        <dbReference type="ChEBI" id="CHEBI:57306"/>
        <dbReference type="ChEBI" id="CHEBI:456216"/>
    </reaction>
    <physiologicalReaction direction="left-to-right" evidence="36">
        <dbReference type="Rhea" id="RHEA:61337"/>
    </physiologicalReaction>
</comment>
<comment type="catalytic activity">
    <reaction evidence="37">
        <text>pheophorbide a(in) + ATP + H2O = pheophorbide a(out) + ADP + phosphate + H(+)</text>
        <dbReference type="Rhea" id="RHEA:61360"/>
        <dbReference type="ChEBI" id="CHEBI:15377"/>
        <dbReference type="ChEBI" id="CHEBI:15378"/>
        <dbReference type="ChEBI" id="CHEBI:30616"/>
        <dbReference type="ChEBI" id="CHEBI:43474"/>
        <dbReference type="ChEBI" id="CHEBI:58687"/>
        <dbReference type="ChEBI" id="CHEBI:456216"/>
    </reaction>
    <physiologicalReaction direction="left-to-right" evidence="37">
        <dbReference type="Rhea" id="RHEA:61361"/>
    </physiologicalReaction>
</comment>
<evidence type="ECO:0000259" key="43">
    <source>
        <dbReference type="PROSITE" id="PS50893"/>
    </source>
</evidence>
<dbReference type="InterPro" id="IPR017871">
    <property type="entry name" value="ABC_transporter-like_CS"/>
</dbReference>
<dbReference type="GO" id="GO:0015439">
    <property type="term" value="F:ABC-type heme transporter activity"/>
    <property type="evidence" value="ECO:0007669"/>
    <property type="project" value="UniProtKB-EC"/>
</dbReference>
<dbReference type="GO" id="GO:0005886">
    <property type="term" value="C:plasma membrane"/>
    <property type="evidence" value="ECO:0007669"/>
    <property type="project" value="UniProtKB-SubCell"/>
</dbReference>
<evidence type="ECO:0000256" key="42">
    <source>
        <dbReference type="SAM" id="Phobius"/>
    </source>
</evidence>
<evidence type="ECO:0000256" key="36">
    <source>
        <dbReference type="ARBA" id="ARBA00048309"/>
    </source>
</evidence>
<keyword evidence="14" id="KW-0964">Secreted</keyword>
<protein>
    <recommendedName>
        <fullName evidence="31">ATP-binding cassette sub-family B member 6</fullName>
        <ecNumber evidence="30">7.6.2.5</ecNumber>
    </recommendedName>
    <alternativeName>
        <fullName evidence="32">ABC-type heme transporter ABCB6</fullName>
    </alternativeName>
</protein>
<dbReference type="GO" id="GO:0020037">
    <property type="term" value="F:heme binding"/>
    <property type="evidence" value="ECO:0007669"/>
    <property type="project" value="TreeGrafter"/>
</dbReference>
<keyword evidence="20" id="KW-0067">ATP-binding</keyword>
<feature type="transmembrane region" description="Helical" evidence="42">
    <location>
        <begin position="488"/>
        <end position="507"/>
    </location>
</feature>
<evidence type="ECO:0000256" key="27">
    <source>
        <dbReference type="ARBA" id="ARBA00023228"/>
    </source>
</evidence>
<evidence type="ECO:0000256" key="21">
    <source>
        <dbReference type="ARBA" id="ARBA00022967"/>
    </source>
</evidence>
<evidence type="ECO:0000256" key="10">
    <source>
        <dbReference type="ARBA" id="ARBA00004656"/>
    </source>
</evidence>
<keyword evidence="13" id="KW-1003">Cell membrane</keyword>
<evidence type="ECO:0000256" key="20">
    <source>
        <dbReference type="ARBA" id="ARBA00022840"/>
    </source>
</evidence>
<evidence type="ECO:0000256" key="35">
    <source>
        <dbReference type="ARBA" id="ARBA00047789"/>
    </source>
</evidence>
<dbReference type="GO" id="GO:0005765">
    <property type="term" value="C:lysosomal membrane"/>
    <property type="evidence" value="ECO:0007669"/>
    <property type="project" value="UniProtKB-SubCell"/>
</dbReference>
<dbReference type="GO" id="GO:0005789">
    <property type="term" value="C:endoplasmic reticulum membrane"/>
    <property type="evidence" value="ECO:0007669"/>
    <property type="project" value="UniProtKB-SubCell"/>
</dbReference>
<evidence type="ECO:0000313" key="45">
    <source>
        <dbReference type="EMBL" id="RUS75638.1"/>
    </source>
</evidence>
<evidence type="ECO:0000256" key="28">
    <source>
        <dbReference type="ARBA" id="ARBA00024320"/>
    </source>
</evidence>
<evidence type="ECO:0000256" key="1">
    <source>
        <dbReference type="ARBA" id="ARBA00004146"/>
    </source>
</evidence>
<dbReference type="InterPro" id="IPR039421">
    <property type="entry name" value="Type_1_exporter"/>
</dbReference>
<feature type="domain" description="ABC transmembrane type-1" evidence="44">
    <location>
        <begin position="246"/>
        <end position="545"/>
    </location>
</feature>
<dbReference type="InterPro" id="IPR027417">
    <property type="entry name" value="P-loop_NTPase"/>
</dbReference>
<keyword evidence="18" id="KW-1000">Mitochondrion outer membrane</keyword>
<evidence type="ECO:0000256" key="4">
    <source>
        <dbReference type="ARBA" id="ARBA00004374"/>
    </source>
</evidence>
<dbReference type="EMBL" id="RQTK01000722">
    <property type="protein sequence ID" value="RUS75638.1"/>
    <property type="molecule type" value="Genomic_DNA"/>
</dbReference>
<comment type="catalytic activity">
    <reaction evidence="34">
        <text>coproporphyrinogen III(in) + ATP + H2O = coproporphyrinogen III(out) + ADP + phosphate + H(+)</text>
        <dbReference type="Rhea" id="RHEA:66680"/>
        <dbReference type="ChEBI" id="CHEBI:15377"/>
        <dbReference type="ChEBI" id="CHEBI:15378"/>
        <dbReference type="ChEBI" id="CHEBI:30616"/>
        <dbReference type="ChEBI" id="CHEBI:43474"/>
        <dbReference type="ChEBI" id="CHEBI:57309"/>
        <dbReference type="ChEBI" id="CHEBI:456216"/>
    </reaction>
    <physiologicalReaction direction="left-to-right" evidence="34">
        <dbReference type="Rhea" id="RHEA:66681"/>
    </physiologicalReaction>
</comment>
<feature type="transmembrane region" description="Helical" evidence="42">
    <location>
        <begin position="137"/>
        <end position="155"/>
    </location>
</feature>
<keyword evidence="21" id="KW-1278">Translocase</keyword>
<comment type="similarity">
    <text evidence="29">Belongs to the ABC transporter superfamily. ABCB family. Heavy Metal importer (TC 3.A.1.210) subfamily.</text>
</comment>
<feature type="transmembrane region" description="Helical" evidence="42">
    <location>
        <begin position="240"/>
        <end position="265"/>
    </location>
</feature>
<keyword evidence="46" id="KW-1185">Reference proteome</keyword>
<comment type="catalytic activity">
    <reaction evidence="38">
        <text>uroporphyrin III(in) + ATP + H2O = uroporphyrin III(out) + ADP + phosphate + H(+)</text>
        <dbReference type="Rhea" id="RHEA:66776"/>
        <dbReference type="ChEBI" id="CHEBI:15377"/>
        <dbReference type="ChEBI" id="CHEBI:15378"/>
        <dbReference type="ChEBI" id="CHEBI:30616"/>
        <dbReference type="ChEBI" id="CHEBI:43474"/>
        <dbReference type="ChEBI" id="CHEBI:167479"/>
        <dbReference type="ChEBI" id="CHEBI:456216"/>
    </reaction>
    <physiologicalReaction direction="left-to-right" evidence="38">
        <dbReference type="Rhea" id="RHEA:66777"/>
    </physiologicalReaction>
</comment>
<dbReference type="STRING" id="188477.A0A433T242"/>
<evidence type="ECO:0000256" key="16">
    <source>
        <dbReference type="ARBA" id="ARBA00022741"/>
    </source>
</evidence>
<reference evidence="45 46" key="1">
    <citation type="submission" date="2019-01" db="EMBL/GenBank/DDBJ databases">
        <title>A draft genome assembly of the solar-powered sea slug Elysia chlorotica.</title>
        <authorList>
            <person name="Cai H."/>
            <person name="Li Q."/>
            <person name="Fang X."/>
            <person name="Li J."/>
            <person name="Curtis N.E."/>
            <person name="Altenburger A."/>
            <person name="Shibata T."/>
            <person name="Feng M."/>
            <person name="Maeda T."/>
            <person name="Schwartz J.A."/>
            <person name="Shigenobu S."/>
            <person name="Lundholm N."/>
            <person name="Nishiyama T."/>
            <person name="Yang H."/>
            <person name="Hasebe M."/>
            <person name="Li S."/>
            <person name="Pierce S.K."/>
            <person name="Wang J."/>
        </authorList>
    </citation>
    <scope>NUCLEOTIDE SEQUENCE [LARGE SCALE GENOMIC DNA]</scope>
    <source>
        <strain evidence="45">EC2010</strain>
        <tissue evidence="45">Whole organism of an adult</tissue>
    </source>
</reference>
<dbReference type="PANTHER" id="PTHR24221">
    <property type="entry name" value="ATP-BINDING CASSETTE SUB-FAMILY B"/>
    <property type="match status" value="1"/>
</dbReference>
<sequence>MLFCENGTDWLPAWVDKGFNRCFYQSVSSFVVFIVMFLGTIIQGILFYKYAILINRRRVKNSWGYILQVVCTVLLCLEALGHMVLYDVYLRNKNLLGYQVMETFLIIGACIMSLWLLALEKRSMLPSTPTRGQGLMLLMFWTLLFIRESVTFVSWNNKAWWWHLKNEYDSTELGLFALRYVLATTLLILGFIGPSVQTSSYVLISDAETGQDQGNQSTWSNIWAKTKTMLPYVWPSGQKLLQITVFICLIILALGRVVNVFVPIYSKLIVNSLSYNQDESGQTLTFRWDYIIIFTVLTFLKGGGTGTTGLLNNLRSLLWIKVQQFTTRSIQIKLFTHLHSLSLRWHLGRKTGEVLRVVDRGTNSINTLLSYIVFQIFPTIADVIIAIVYFVTFFNYLFGIIVFCSMAVYLALTVIVTEWRTKFRRQMNLRDNEANAKAVDSLLNFETVKYYAATNWERERYRDAILSYQKAEWSSTASLNLLNLIQNIVNTVGLAAGSLLCAWAVVHGINNLNLTVGDYVLFGTYLAQLYVPLNWLGTYYRMIQQAFIDMENMFDLLDKDVEIKDSPNAKDIVLRGGEIQFKNVCFHYDPSKPILKDMSFTVPAGHTVALVGHTGSGKSTIVRLLFRFYDIQSGSILIDGQDIKEVTQKSLRQCVGVVPQDTVLFNNDIRYNIRYGKNTASDEEVENAALAAEIHNRIQGFPQKYETVVGERGLKLSGGEKQRVAIARTLLKSPAIVLLDEATSALDTKTERSIQASLAKVCENRTTIIVAHRLSTIIHANTIIVLNEGQIIEMGTHQELLDSNGHYSEMWHSQLVNEQQEGDEDASGNIQDGNGVSFLD</sequence>
<feature type="transmembrane region" description="Helical" evidence="42">
    <location>
        <begin position="368"/>
        <end position="390"/>
    </location>
</feature>
<feature type="transmembrane region" description="Helical" evidence="42">
    <location>
        <begin position="175"/>
        <end position="193"/>
    </location>
</feature>
<comment type="catalytic activity">
    <reaction evidence="39">
        <text>coproporphyrin III(in) + ATP + H2O = coproporphyrin III(out) + ADP + phosphate + H(+)</text>
        <dbReference type="Rhea" id="RHEA:66664"/>
        <dbReference type="ChEBI" id="CHEBI:15377"/>
        <dbReference type="ChEBI" id="CHEBI:15378"/>
        <dbReference type="ChEBI" id="CHEBI:30616"/>
        <dbReference type="ChEBI" id="CHEBI:43474"/>
        <dbReference type="ChEBI" id="CHEBI:131725"/>
        <dbReference type="ChEBI" id="CHEBI:456216"/>
    </reaction>
    <physiologicalReaction direction="left-to-right" evidence="39">
        <dbReference type="Rhea" id="RHEA:66665"/>
    </physiologicalReaction>
</comment>
<organism evidence="45 46">
    <name type="scientific">Elysia chlorotica</name>
    <name type="common">Eastern emerald elysia</name>
    <name type="synonym">Sea slug</name>
    <dbReference type="NCBI Taxonomy" id="188477"/>
    <lineage>
        <taxon>Eukaryota</taxon>
        <taxon>Metazoa</taxon>
        <taxon>Spiralia</taxon>
        <taxon>Lophotrochozoa</taxon>
        <taxon>Mollusca</taxon>
        <taxon>Gastropoda</taxon>
        <taxon>Heterobranchia</taxon>
        <taxon>Euthyneura</taxon>
        <taxon>Panpulmonata</taxon>
        <taxon>Sacoglossa</taxon>
        <taxon>Placobranchoidea</taxon>
        <taxon>Plakobranchidae</taxon>
        <taxon>Elysia</taxon>
    </lineage>
</organism>
<dbReference type="SMART" id="SM00382">
    <property type="entry name" value="AAA"/>
    <property type="match status" value="1"/>
</dbReference>
<comment type="subunit">
    <text evidence="11">Homodimer.</text>
</comment>
<proteinExistence type="inferred from homology"/>
<evidence type="ECO:0000256" key="38">
    <source>
        <dbReference type="ARBA" id="ARBA00048510"/>
    </source>
</evidence>
<evidence type="ECO:0000256" key="29">
    <source>
        <dbReference type="ARBA" id="ARBA00024363"/>
    </source>
</evidence>
<keyword evidence="15 42" id="KW-0812">Transmembrane</keyword>
<comment type="caution">
    <text evidence="45">The sequence shown here is derived from an EMBL/GenBank/DDBJ whole genome shotgun (WGS) entry which is preliminary data.</text>
</comment>
<comment type="catalytic activity">
    <reaction evidence="40">
        <text>coproporphyrin I(in) + ATP + H2O = coproporphyrin I(out) + ADP + phosphate + H(+)</text>
        <dbReference type="Rhea" id="RHEA:66768"/>
        <dbReference type="ChEBI" id="CHEBI:15377"/>
        <dbReference type="ChEBI" id="CHEBI:15378"/>
        <dbReference type="ChEBI" id="CHEBI:30616"/>
        <dbReference type="ChEBI" id="CHEBI:43474"/>
        <dbReference type="ChEBI" id="CHEBI:167478"/>
        <dbReference type="ChEBI" id="CHEBI:456216"/>
    </reaction>
    <physiologicalReaction direction="left-to-right" evidence="40">
        <dbReference type="Rhea" id="RHEA:66769"/>
    </physiologicalReaction>
</comment>
<evidence type="ECO:0000256" key="37">
    <source>
        <dbReference type="ARBA" id="ARBA00048455"/>
    </source>
</evidence>
<feature type="transmembrane region" description="Helical" evidence="42">
    <location>
        <begin position="396"/>
        <end position="417"/>
    </location>
</feature>
<evidence type="ECO:0000259" key="44">
    <source>
        <dbReference type="PROSITE" id="PS50929"/>
    </source>
</evidence>
<evidence type="ECO:0000256" key="8">
    <source>
        <dbReference type="ARBA" id="ARBA00004651"/>
    </source>
</evidence>
<dbReference type="OrthoDB" id="6500128at2759"/>
<evidence type="ECO:0000256" key="9">
    <source>
        <dbReference type="ARBA" id="ARBA00004653"/>
    </source>
</evidence>
<accession>A0A433T242</accession>
<dbReference type="FunFam" id="3.40.50.300:FF:000186">
    <property type="entry name" value="ATP-binding cassette sub-family B member 7, mitochondrial"/>
    <property type="match status" value="1"/>
</dbReference>
<keyword evidence="16" id="KW-0547">Nucleotide-binding</keyword>
<evidence type="ECO:0000256" key="13">
    <source>
        <dbReference type="ARBA" id="ARBA00022475"/>
    </source>
</evidence>
<dbReference type="GO" id="GO:0005741">
    <property type="term" value="C:mitochondrial outer membrane"/>
    <property type="evidence" value="ECO:0007669"/>
    <property type="project" value="UniProtKB-SubCell"/>
</dbReference>
<dbReference type="CDD" id="cd03253">
    <property type="entry name" value="ABCC_ATM1_transporter"/>
    <property type="match status" value="1"/>
</dbReference>
<evidence type="ECO:0000256" key="26">
    <source>
        <dbReference type="ARBA" id="ARBA00023157"/>
    </source>
</evidence>
<comment type="catalytic activity">
    <reaction evidence="33">
        <text>heme b(in) + ATP + H2O = heme b(out) + ADP + phosphate + H(+)</text>
        <dbReference type="Rhea" id="RHEA:19261"/>
        <dbReference type="ChEBI" id="CHEBI:15377"/>
        <dbReference type="ChEBI" id="CHEBI:15378"/>
        <dbReference type="ChEBI" id="CHEBI:30616"/>
        <dbReference type="ChEBI" id="CHEBI:43474"/>
        <dbReference type="ChEBI" id="CHEBI:60344"/>
        <dbReference type="ChEBI" id="CHEBI:456216"/>
        <dbReference type="EC" id="7.6.2.5"/>
    </reaction>
    <physiologicalReaction direction="left-to-right" evidence="33">
        <dbReference type="Rhea" id="RHEA:19262"/>
    </physiologicalReaction>
</comment>
<evidence type="ECO:0000256" key="23">
    <source>
        <dbReference type="ARBA" id="ARBA00023034"/>
    </source>
</evidence>
<evidence type="ECO:0000256" key="31">
    <source>
        <dbReference type="ARBA" id="ARBA00024439"/>
    </source>
</evidence>
<evidence type="ECO:0000256" key="24">
    <source>
        <dbReference type="ARBA" id="ARBA00023128"/>
    </source>
</evidence>
<dbReference type="Gene3D" id="1.20.1560.10">
    <property type="entry name" value="ABC transporter type 1, transmembrane domain"/>
    <property type="match status" value="1"/>
</dbReference>
<name>A0A433T242_ELYCH</name>
<keyword evidence="26" id="KW-1015">Disulfide bond</keyword>
<evidence type="ECO:0000256" key="19">
    <source>
        <dbReference type="ARBA" id="ARBA00022824"/>
    </source>
</evidence>
<gene>
    <name evidence="45" type="ORF">EGW08_016592</name>
</gene>
<evidence type="ECO:0000256" key="7">
    <source>
        <dbReference type="ARBA" id="ARBA00004550"/>
    </source>
</evidence>